<name>A0ABR2WD13_9FUNG</name>
<protein>
    <submittedName>
        <fullName evidence="1">Uncharacterized protein</fullName>
    </submittedName>
</protein>
<keyword evidence="2" id="KW-1185">Reference proteome</keyword>
<reference evidence="1 2" key="1">
    <citation type="submission" date="2023-04" db="EMBL/GenBank/DDBJ databases">
        <title>Genome of Basidiobolus ranarum AG-B5.</title>
        <authorList>
            <person name="Stajich J.E."/>
            <person name="Carter-House D."/>
            <person name="Gryganskyi A."/>
        </authorList>
    </citation>
    <scope>NUCLEOTIDE SEQUENCE [LARGE SCALE GENOMIC DNA]</scope>
    <source>
        <strain evidence="1 2">AG-B5</strain>
    </source>
</reference>
<gene>
    <name evidence="1" type="ORF">K7432_017714</name>
</gene>
<proteinExistence type="predicted"/>
<organism evidence="1 2">
    <name type="scientific">Basidiobolus ranarum</name>
    <dbReference type="NCBI Taxonomy" id="34480"/>
    <lineage>
        <taxon>Eukaryota</taxon>
        <taxon>Fungi</taxon>
        <taxon>Fungi incertae sedis</taxon>
        <taxon>Zoopagomycota</taxon>
        <taxon>Entomophthoromycotina</taxon>
        <taxon>Basidiobolomycetes</taxon>
        <taxon>Basidiobolales</taxon>
        <taxon>Basidiobolaceae</taxon>
        <taxon>Basidiobolus</taxon>
    </lineage>
</organism>
<sequence>MTSQICSIQANYSSNFRPSDDPFYDFANVIGRGTDASIRIINANILKIKDRDGCVIWKDGKIDKVYGMTLNNSGVLTSPKSKPSRRQNTIPLVRNKIPDEALASLASAARRLNNESKIFD</sequence>
<evidence type="ECO:0000313" key="1">
    <source>
        <dbReference type="EMBL" id="KAK9759386.1"/>
    </source>
</evidence>
<dbReference type="Proteomes" id="UP001479436">
    <property type="component" value="Unassembled WGS sequence"/>
</dbReference>
<dbReference type="EMBL" id="JASJQH010004210">
    <property type="protein sequence ID" value="KAK9759386.1"/>
    <property type="molecule type" value="Genomic_DNA"/>
</dbReference>
<evidence type="ECO:0000313" key="2">
    <source>
        <dbReference type="Proteomes" id="UP001479436"/>
    </source>
</evidence>
<comment type="caution">
    <text evidence="1">The sequence shown here is derived from an EMBL/GenBank/DDBJ whole genome shotgun (WGS) entry which is preliminary data.</text>
</comment>
<accession>A0ABR2WD13</accession>